<proteinExistence type="predicted"/>
<dbReference type="InterPro" id="IPR029068">
    <property type="entry name" value="Glyas_Bleomycin-R_OHBP_Dase"/>
</dbReference>
<dbReference type="EMBL" id="AP022590">
    <property type="protein sequence ID" value="BBY40610.1"/>
    <property type="molecule type" value="Genomic_DNA"/>
</dbReference>
<reference evidence="2 3" key="1">
    <citation type="journal article" date="2019" name="Emerg. Microbes Infect.">
        <title>Comprehensive subspecies identification of 175 nontuberculous mycobacteria species based on 7547 genomic profiles.</title>
        <authorList>
            <person name="Matsumoto Y."/>
            <person name="Kinjo T."/>
            <person name="Motooka D."/>
            <person name="Nabeya D."/>
            <person name="Jung N."/>
            <person name="Uechi K."/>
            <person name="Horii T."/>
            <person name="Iida T."/>
            <person name="Fujita J."/>
            <person name="Nakamura S."/>
        </authorList>
    </citation>
    <scope>NUCLEOTIDE SEQUENCE [LARGE SCALE GENOMIC DNA]</scope>
    <source>
        <strain evidence="2 3">JCM 18113</strain>
    </source>
</reference>
<dbReference type="Gene3D" id="3.10.180.10">
    <property type="entry name" value="2,3-Dihydroxybiphenyl 1,2-Dioxygenase, domain 1"/>
    <property type="match status" value="1"/>
</dbReference>
<protein>
    <submittedName>
        <fullName evidence="2">Dioxygenase</fullName>
    </submittedName>
</protein>
<dbReference type="InterPro" id="IPR050383">
    <property type="entry name" value="GlyoxalaseI/FosfomycinResist"/>
</dbReference>
<sequence length="159" mass="17634">MWLTRMAFGCPLKRRKAGILELMRLDHVVLWTNDPRVAMDFYTRVVGLEPVRFAEFDAGDAPFPSVRICADSIIDLMPAEGIPATETLTRAEGSAGHPVNHVCLAMSKAEFDALDRRLQAEGVDTGARLNRSFGARGWAPQGCYFADPDGNVVEARYYE</sequence>
<dbReference type="SUPFAM" id="SSF54593">
    <property type="entry name" value="Glyoxalase/Bleomycin resistance protein/Dihydroxybiphenyl dioxygenase"/>
    <property type="match status" value="1"/>
</dbReference>
<evidence type="ECO:0000313" key="3">
    <source>
        <dbReference type="Proteomes" id="UP000465812"/>
    </source>
</evidence>
<dbReference type="PANTHER" id="PTHR21366">
    <property type="entry name" value="GLYOXALASE FAMILY PROTEIN"/>
    <property type="match status" value="1"/>
</dbReference>
<dbReference type="GO" id="GO:0051213">
    <property type="term" value="F:dioxygenase activity"/>
    <property type="evidence" value="ECO:0007669"/>
    <property type="project" value="UniProtKB-KW"/>
</dbReference>
<keyword evidence="2" id="KW-0560">Oxidoreductase</keyword>
<gene>
    <name evidence="2" type="ORF">MMAN_47440</name>
</gene>
<keyword evidence="3" id="KW-1185">Reference proteome</keyword>
<evidence type="ECO:0000259" key="1">
    <source>
        <dbReference type="PROSITE" id="PS51819"/>
    </source>
</evidence>
<dbReference type="InterPro" id="IPR037523">
    <property type="entry name" value="VOC_core"/>
</dbReference>
<keyword evidence="2" id="KW-0223">Dioxygenase</keyword>
<dbReference type="PANTHER" id="PTHR21366:SF14">
    <property type="entry name" value="GLYOXALASE DOMAIN-CONTAINING PROTEIN 5"/>
    <property type="match status" value="1"/>
</dbReference>
<evidence type="ECO:0000313" key="2">
    <source>
        <dbReference type="EMBL" id="BBY40610.1"/>
    </source>
</evidence>
<accession>A0ABN6AC56</accession>
<dbReference type="InterPro" id="IPR004360">
    <property type="entry name" value="Glyas_Fos-R_dOase_dom"/>
</dbReference>
<dbReference type="Pfam" id="PF00903">
    <property type="entry name" value="Glyoxalase"/>
    <property type="match status" value="1"/>
</dbReference>
<name>A0ABN6AC56_MYCNT</name>
<organism evidence="2 3">
    <name type="scientific">Mycobacterium mantenii</name>
    <dbReference type="NCBI Taxonomy" id="560555"/>
    <lineage>
        <taxon>Bacteria</taxon>
        <taxon>Bacillati</taxon>
        <taxon>Actinomycetota</taxon>
        <taxon>Actinomycetes</taxon>
        <taxon>Mycobacteriales</taxon>
        <taxon>Mycobacteriaceae</taxon>
        <taxon>Mycobacterium</taxon>
        <taxon>Mycobacterium avium complex (MAC)</taxon>
    </lineage>
</organism>
<feature type="domain" description="VOC" evidence="1">
    <location>
        <begin position="24"/>
        <end position="158"/>
    </location>
</feature>
<dbReference type="PROSITE" id="PS51819">
    <property type="entry name" value="VOC"/>
    <property type="match status" value="1"/>
</dbReference>
<dbReference type="Proteomes" id="UP000465812">
    <property type="component" value="Chromosome"/>
</dbReference>